<feature type="compositionally biased region" description="Basic and acidic residues" evidence="1">
    <location>
        <begin position="244"/>
        <end position="256"/>
    </location>
</feature>
<feature type="region of interest" description="Disordered" evidence="1">
    <location>
        <begin position="65"/>
        <end position="93"/>
    </location>
</feature>
<dbReference type="eggNOG" id="ENOG502S3XI">
    <property type="taxonomic scope" value="Eukaryota"/>
</dbReference>
<feature type="region of interest" description="Disordered" evidence="1">
    <location>
        <begin position="106"/>
        <end position="149"/>
    </location>
</feature>
<evidence type="ECO:0000313" key="3">
    <source>
        <dbReference type="Proteomes" id="UP000006753"/>
    </source>
</evidence>
<feature type="compositionally biased region" description="Polar residues" evidence="1">
    <location>
        <begin position="10"/>
        <end position="21"/>
    </location>
</feature>
<dbReference type="Proteomes" id="UP000006753">
    <property type="component" value="Unassembled WGS sequence"/>
</dbReference>
<protein>
    <submittedName>
        <fullName evidence="2">Peroxin 20</fullName>
    </submittedName>
</protein>
<feature type="region of interest" description="Disordered" evidence="1">
    <location>
        <begin position="244"/>
        <end position="270"/>
    </location>
</feature>
<dbReference type="OMA" id="SGEKWQN"/>
<feature type="region of interest" description="Disordered" evidence="1">
    <location>
        <begin position="201"/>
        <end position="221"/>
    </location>
</feature>
<evidence type="ECO:0000256" key="1">
    <source>
        <dbReference type="SAM" id="MobiDB-lite"/>
    </source>
</evidence>
<dbReference type="GeneID" id="18765726"/>
<name>K1WIQ1_MARBU</name>
<gene>
    <name evidence="2" type="ORF">MBM_09791</name>
</gene>
<dbReference type="HOGENOM" id="CLU_039527_0_0_1"/>
<dbReference type="OrthoDB" id="5407351at2759"/>
<feature type="region of interest" description="Disordered" evidence="1">
    <location>
        <begin position="1"/>
        <end position="21"/>
    </location>
</feature>
<dbReference type="KEGG" id="mbe:MBM_09791"/>
<proteinExistence type="predicted"/>
<dbReference type="STRING" id="1072389.K1WIQ1"/>
<evidence type="ECO:0000313" key="2">
    <source>
        <dbReference type="EMBL" id="EKD12057.1"/>
    </source>
</evidence>
<keyword evidence="3" id="KW-1185">Reference proteome</keyword>
<organism evidence="2 3">
    <name type="scientific">Marssonina brunnea f. sp. multigermtubi (strain MB_m1)</name>
    <name type="common">Marssonina leaf spot fungus</name>
    <dbReference type="NCBI Taxonomy" id="1072389"/>
    <lineage>
        <taxon>Eukaryota</taxon>
        <taxon>Fungi</taxon>
        <taxon>Dikarya</taxon>
        <taxon>Ascomycota</taxon>
        <taxon>Pezizomycotina</taxon>
        <taxon>Leotiomycetes</taxon>
        <taxon>Helotiales</taxon>
        <taxon>Drepanopezizaceae</taxon>
        <taxon>Drepanopeziza</taxon>
    </lineage>
</organism>
<dbReference type="EMBL" id="JH921469">
    <property type="protein sequence ID" value="EKD12057.1"/>
    <property type="molecule type" value="Genomic_DNA"/>
</dbReference>
<sequence length="331" mass="37096">MADSLCGPSNALQNFQKHSTVDRTLQQDRLIGRQSPAQGFRSSPGPNAGFLNPEFEAFQAGQLPLDQGFQPHGFAHAPPKLQQQSDSSAWSSDFQRLQISSPVQQFNQQQFGPQVHQRQDDGGWQQEFSRQQGQMSERSMGKMPSQTNSAFRPMGGMGMSQQYMRGFAGPQVEIAMAQQQQPVEVFDEAAFARAFDEAANAEVETQQGTSKEEEYQQGLELGQDTLVRESVERMMEDSTGLLDQERIGSDRIHDPRSQSPEAWAQQGDPDALAKTAAELLDKVERNQSSKFQNSQFLQLMRQLRSKEATIRDDEFVVDVEGMRRESQNVSS</sequence>
<feature type="compositionally biased region" description="Polar residues" evidence="1">
    <location>
        <begin position="126"/>
        <end position="137"/>
    </location>
</feature>
<reference evidence="2 3" key="1">
    <citation type="journal article" date="2012" name="BMC Genomics">
        <title>Sequencing the genome of Marssonina brunnea reveals fungus-poplar co-evolution.</title>
        <authorList>
            <person name="Zhu S."/>
            <person name="Cao Y.-Z."/>
            <person name="Jiang C."/>
            <person name="Tan B.-Y."/>
            <person name="Wang Z."/>
            <person name="Feng S."/>
            <person name="Zhang L."/>
            <person name="Su X.-H."/>
            <person name="Brejova B."/>
            <person name="Vinar T."/>
            <person name="Xu M."/>
            <person name="Wang M.-X."/>
            <person name="Zhang S.-G."/>
            <person name="Huang M.-R."/>
            <person name="Wu R."/>
            <person name="Zhou Y."/>
        </authorList>
    </citation>
    <scope>NUCLEOTIDE SEQUENCE [LARGE SCALE GENOMIC DNA]</scope>
    <source>
        <strain evidence="2 3">MB_m1</strain>
    </source>
</reference>
<feature type="compositionally biased region" description="Low complexity" evidence="1">
    <location>
        <begin position="82"/>
        <end position="93"/>
    </location>
</feature>
<dbReference type="AlphaFoldDB" id="K1WIQ1"/>
<dbReference type="RefSeq" id="XP_007297680.1">
    <property type="nucleotide sequence ID" value="XM_007297618.1"/>
</dbReference>
<feature type="compositionally biased region" description="Low complexity" evidence="1">
    <location>
        <begin position="106"/>
        <end position="116"/>
    </location>
</feature>
<dbReference type="InParanoid" id="K1WIQ1"/>
<dbReference type="Gene3D" id="6.10.280.230">
    <property type="match status" value="1"/>
</dbReference>
<accession>K1WIQ1</accession>